<protein>
    <submittedName>
        <fullName evidence="2">Fic family protein</fullName>
    </submittedName>
</protein>
<name>A0ABY8LFN9_9RHOB</name>
<feature type="domain" description="Fido" evidence="1">
    <location>
        <begin position="249"/>
        <end position="399"/>
    </location>
</feature>
<dbReference type="SUPFAM" id="SSF140931">
    <property type="entry name" value="Fic-like"/>
    <property type="match status" value="1"/>
</dbReference>
<sequence>MTENEPNVPTTFRTRTLPVPSRLAGYARLIDSHGLRTILPYRLHVVATTNTRLKTVDCVVHPAPRWPGETTVDHLVFALKNEGVNLLLLKQIMQKVGPGDLEKAIGQKPTSAYLRRLCFFYEWLGLGTISPPLPIGGNYADAVDTKHQYATARSVNVSRWRVRDNLPGSSAFCPLVSRTSRIDRYFAEDLAARVQRTINAIPEDILRRAAAFLMLNDSKASFEIERERPSKDRAQRWAAVIGRAGETALSVQSLVEMQRNLIEDDRFVQLGIRTEGGFVGEHSPVGEPRPDHISAPPESLSYLLEGLVDFERLSSEKGYDPVLTAASIAFGFVYIHPFEDGNGRLHRYLIHHVLARQGFLPDGTVIPISVAILEDLLGYRSTLETVSRPMLTVIDWRSTAKGNVEVIGDVRHYYETFDATPHAEFLYAKLERAVDVMLPDELRFLSSRDAFHRAVGKIVDMPERLVDLLYHMLRQNEGTFSRRMRQREFESLTDDEVEEIGAAFAEATADT</sequence>
<proteinExistence type="predicted"/>
<dbReference type="Pfam" id="PF02661">
    <property type="entry name" value="Fic"/>
    <property type="match status" value="1"/>
</dbReference>
<evidence type="ECO:0000313" key="2">
    <source>
        <dbReference type="EMBL" id="WGH80119.1"/>
    </source>
</evidence>
<dbReference type="RefSeq" id="WP_279967166.1">
    <property type="nucleotide sequence ID" value="NZ_CP122537.1"/>
</dbReference>
<dbReference type="Gene3D" id="1.10.3290.10">
    <property type="entry name" value="Fido-like domain"/>
    <property type="match status" value="1"/>
</dbReference>
<dbReference type="Proteomes" id="UP001243420">
    <property type="component" value="Chromosome"/>
</dbReference>
<dbReference type="PANTHER" id="PTHR13504">
    <property type="entry name" value="FIDO DOMAIN-CONTAINING PROTEIN DDB_G0283145"/>
    <property type="match status" value="1"/>
</dbReference>
<organism evidence="2 3">
    <name type="scientific">Jannaschia ovalis</name>
    <dbReference type="NCBI Taxonomy" id="3038773"/>
    <lineage>
        <taxon>Bacteria</taxon>
        <taxon>Pseudomonadati</taxon>
        <taxon>Pseudomonadota</taxon>
        <taxon>Alphaproteobacteria</taxon>
        <taxon>Rhodobacterales</taxon>
        <taxon>Roseobacteraceae</taxon>
        <taxon>Jannaschia</taxon>
    </lineage>
</organism>
<evidence type="ECO:0000313" key="3">
    <source>
        <dbReference type="Proteomes" id="UP001243420"/>
    </source>
</evidence>
<dbReference type="InterPro" id="IPR003812">
    <property type="entry name" value="Fido"/>
</dbReference>
<keyword evidence="3" id="KW-1185">Reference proteome</keyword>
<accession>A0ABY8LFN9</accession>
<dbReference type="InterPro" id="IPR036597">
    <property type="entry name" value="Fido-like_dom_sf"/>
</dbReference>
<gene>
    <name evidence="2" type="ORF">P8627_07600</name>
</gene>
<dbReference type="PROSITE" id="PS51459">
    <property type="entry name" value="FIDO"/>
    <property type="match status" value="1"/>
</dbReference>
<dbReference type="PANTHER" id="PTHR13504:SF38">
    <property type="entry name" value="FIDO DOMAIN-CONTAINING PROTEIN"/>
    <property type="match status" value="1"/>
</dbReference>
<reference evidence="2 3" key="1">
    <citation type="submission" date="2023-04" db="EMBL/GenBank/DDBJ databases">
        <title>Jannaschia ovalis sp. nov., a marine bacterium isolated from sea tidal flat.</title>
        <authorList>
            <person name="Kwon D.Y."/>
            <person name="Kim J.-J."/>
        </authorList>
    </citation>
    <scope>NUCLEOTIDE SEQUENCE [LARGE SCALE GENOMIC DNA]</scope>
    <source>
        <strain evidence="2 3">GRR-S6-38</strain>
    </source>
</reference>
<evidence type="ECO:0000259" key="1">
    <source>
        <dbReference type="PROSITE" id="PS51459"/>
    </source>
</evidence>
<dbReference type="EMBL" id="CP122537">
    <property type="protein sequence ID" value="WGH80119.1"/>
    <property type="molecule type" value="Genomic_DNA"/>
</dbReference>
<dbReference type="InterPro" id="IPR040198">
    <property type="entry name" value="Fido_containing"/>
</dbReference>